<keyword evidence="1" id="KW-0732">Signal</keyword>
<feature type="chain" id="PRO_5044774984" evidence="1">
    <location>
        <begin position="21"/>
        <end position="264"/>
    </location>
</feature>
<dbReference type="RefSeq" id="WP_194512716.1">
    <property type="nucleotide sequence ID" value="NZ_JADIXP010000003.1"/>
</dbReference>
<dbReference type="EMBL" id="JADIXP010000003">
    <property type="protein sequence ID" value="MBF4177590.1"/>
    <property type="molecule type" value="Genomic_DNA"/>
</dbReference>
<sequence length="264" mass="29167">MKTKLLSGMMLFMVSTFALAQQHFATPDEATSALAKAISGQNEAEMKNLLGDDWRDFLPPEGVDPEAVDRFLRDWKVSHHTVINGDVAHLNVGDSDWQLPIPAVKRAAGWQFDMQKAAEEILTREIGRNELAAIEALHAYVDAQKSFFALNHRYAEKVISAEGKKDGLYWPAAPGEAPSPLGPAFSPQVPGTGYHGYHFRILPDKDNGFAMIAWPVSYGQTGVMSFVVNGDDQVYQTNLGNESQKKAKAITAYHPDKEWQPVTP</sequence>
<reference evidence="2 3" key="1">
    <citation type="submission" date="2020-11" db="EMBL/GenBank/DDBJ databases">
        <title>Identification of Lelliottia nimipressuralis from Wound Infection by Whole Genome-Based Bacterial Identification.</title>
        <authorList>
            <person name="Navarathna D.H."/>
            <person name="Choi H."/>
            <person name="Jinadatha C."/>
            <person name="Chatterjee P."/>
            <person name="Hwang M."/>
        </authorList>
    </citation>
    <scope>NUCLEOTIDE SEQUENCE [LARGE SCALE GENOMIC DNA]</scope>
    <source>
        <strain evidence="2 3">DN2020</strain>
    </source>
</reference>
<comment type="caution">
    <text evidence="2">The sequence shown here is derived from an EMBL/GenBank/DDBJ whole genome shotgun (WGS) entry which is preliminary data.</text>
</comment>
<gene>
    <name evidence="2" type="ORF">ISP11_06890</name>
</gene>
<evidence type="ECO:0000256" key="1">
    <source>
        <dbReference type="SAM" id="SignalP"/>
    </source>
</evidence>
<organism evidence="2 3">
    <name type="scientific">Lelliottia nimipressuralis</name>
    <dbReference type="NCBI Taxonomy" id="69220"/>
    <lineage>
        <taxon>Bacteria</taxon>
        <taxon>Pseudomonadati</taxon>
        <taxon>Pseudomonadota</taxon>
        <taxon>Gammaproteobacteria</taxon>
        <taxon>Enterobacterales</taxon>
        <taxon>Enterobacteriaceae</taxon>
        <taxon>Lelliottia</taxon>
    </lineage>
</organism>
<proteinExistence type="predicted"/>
<name>A0ABD4K7Y0_9ENTR</name>
<dbReference type="Proteomes" id="UP000628560">
    <property type="component" value="Unassembled WGS sequence"/>
</dbReference>
<feature type="signal peptide" evidence="1">
    <location>
        <begin position="1"/>
        <end position="20"/>
    </location>
</feature>
<dbReference type="AlphaFoldDB" id="A0ABD4K7Y0"/>
<accession>A0ABD4K7Y0</accession>
<dbReference type="InterPro" id="IPR021556">
    <property type="entry name" value="DUF2950"/>
</dbReference>
<protein>
    <submittedName>
        <fullName evidence="2">DUF2950 family protein</fullName>
    </submittedName>
</protein>
<evidence type="ECO:0000313" key="2">
    <source>
        <dbReference type="EMBL" id="MBF4177590.1"/>
    </source>
</evidence>
<dbReference type="Pfam" id="PF11453">
    <property type="entry name" value="DUF2950"/>
    <property type="match status" value="2"/>
</dbReference>
<evidence type="ECO:0000313" key="3">
    <source>
        <dbReference type="Proteomes" id="UP000628560"/>
    </source>
</evidence>